<feature type="domain" description="GST N-terminal" evidence="2">
    <location>
        <begin position="21"/>
        <end position="88"/>
    </location>
</feature>
<comment type="caution">
    <text evidence="3">The sequence shown here is derived from an EMBL/GenBank/DDBJ whole genome shotgun (WGS) entry which is preliminary data.</text>
</comment>
<reference evidence="4 5" key="2">
    <citation type="submission" date="2024-05" db="EMBL/GenBank/DDBJ databases">
        <authorList>
            <person name="Chen Y."/>
            <person name="Shah S."/>
            <person name="Dougan E. K."/>
            <person name="Thang M."/>
            <person name="Chan C."/>
        </authorList>
    </citation>
    <scope>NUCLEOTIDE SEQUENCE [LARGE SCALE GENOMIC DNA]</scope>
</reference>
<dbReference type="EMBL" id="CAMXCT020002702">
    <property type="protein sequence ID" value="CAL1153331.1"/>
    <property type="molecule type" value="Genomic_DNA"/>
</dbReference>
<dbReference type="InterPro" id="IPR004045">
    <property type="entry name" value="Glutathione_S-Trfase_N"/>
</dbReference>
<dbReference type="EMBL" id="CAMXCT030002702">
    <property type="protein sequence ID" value="CAL4787268.1"/>
    <property type="molecule type" value="Genomic_DNA"/>
</dbReference>
<dbReference type="Pfam" id="PF04399">
    <property type="entry name" value="Glutaredoxin2_C"/>
    <property type="match status" value="1"/>
</dbReference>
<reference evidence="3" key="1">
    <citation type="submission" date="2022-10" db="EMBL/GenBank/DDBJ databases">
        <authorList>
            <person name="Chen Y."/>
            <person name="Dougan E. K."/>
            <person name="Chan C."/>
            <person name="Rhodes N."/>
            <person name="Thang M."/>
        </authorList>
    </citation>
    <scope>NUCLEOTIDE SEQUENCE</scope>
</reference>
<dbReference type="AlphaFoldDB" id="A0A9P1D125"/>
<dbReference type="GO" id="GO:0005829">
    <property type="term" value="C:cytosol"/>
    <property type="evidence" value="ECO:0007669"/>
    <property type="project" value="InterPro"/>
</dbReference>
<evidence type="ECO:0000313" key="4">
    <source>
        <dbReference type="EMBL" id="CAL4787268.1"/>
    </source>
</evidence>
<dbReference type="SUPFAM" id="SSF52833">
    <property type="entry name" value="Thioredoxin-like"/>
    <property type="match status" value="1"/>
</dbReference>
<proteinExistence type="predicted"/>
<evidence type="ECO:0000259" key="2">
    <source>
        <dbReference type="Pfam" id="PF13417"/>
    </source>
</evidence>
<dbReference type="NCBIfam" id="NF007702">
    <property type="entry name" value="PRK10387.1"/>
    <property type="match status" value="1"/>
</dbReference>
<evidence type="ECO:0000313" key="5">
    <source>
        <dbReference type="Proteomes" id="UP001152797"/>
    </source>
</evidence>
<dbReference type="SUPFAM" id="SSF47616">
    <property type="entry name" value="GST C-terminal domain-like"/>
    <property type="match status" value="1"/>
</dbReference>
<dbReference type="InterPro" id="IPR036249">
    <property type="entry name" value="Thioredoxin-like_sf"/>
</dbReference>
<dbReference type="NCBIfam" id="TIGR02182">
    <property type="entry name" value="GRXB"/>
    <property type="match status" value="1"/>
</dbReference>
<sequence>MASEWGRAATDEELKQSVPTLHVYDHCPFCVRARMIFGLKKIPFKLNFLMNDDVVTPTRMTGKKVLPILELEGAAMSESLDIVAKIDAIGAPILAKAAERKDIDQWLTDNKELIRKVTRPRDARALFPEFATKAARAMWVKNHQLSGTSFEAAFMASEEYLKQLNSKLEKLAEMIHGDTVNEGGVSYDDITLWPNLRRLTIAKGVLWPEKLRKYLLYMEDLCDVPILEVMAI</sequence>
<dbReference type="Gene3D" id="1.20.1050.10">
    <property type="match status" value="1"/>
</dbReference>
<protein>
    <submittedName>
        <fullName evidence="4">Glutaredoxin 2 (Grx2)</fullName>
    </submittedName>
</protein>
<dbReference type="InterPro" id="IPR036282">
    <property type="entry name" value="Glutathione-S-Trfase_C_sf"/>
</dbReference>
<gene>
    <name evidence="3" type="ORF">C1SCF055_LOCUS26113</name>
</gene>
<dbReference type="Proteomes" id="UP001152797">
    <property type="component" value="Unassembled WGS sequence"/>
</dbReference>
<evidence type="ECO:0000313" key="3">
    <source>
        <dbReference type="EMBL" id="CAI3999956.1"/>
    </source>
</evidence>
<dbReference type="EMBL" id="CAMXCT010002702">
    <property type="protein sequence ID" value="CAI3999956.1"/>
    <property type="molecule type" value="Genomic_DNA"/>
</dbReference>
<dbReference type="Pfam" id="PF13417">
    <property type="entry name" value="GST_N_3"/>
    <property type="match status" value="1"/>
</dbReference>
<organism evidence="3">
    <name type="scientific">Cladocopium goreaui</name>
    <dbReference type="NCBI Taxonomy" id="2562237"/>
    <lineage>
        <taxon>Eukaryota</taxon>
        <taxon>Sar</taxon>
        <taxon>Alveolata</taxon>
        <taxon>Dinophyceae</taxon>
        <taxon>Suessiales</taxon>
        <taxon>Symbiodiniaceae</taxon>
        <taxon>Cladocopium</taxon>
    </lineage>
</organism>
<dbReference type="Gene3D" id="3.40.30.10">
    <property type="entry name" value="Glutaredoxin"/>
    <property type="match status" value="1"/>
</dbReference>
<keyword evidence="5" id="KW-1185">Reference proteome</keyword>
<dbReference type="InterPro" id="IPR011901">
    <property type="entry name" value="Grx2"/>
</dbReference>
<dbReference type="OrthoDB" id="1738954at2759"/>
<accession>A0A9P1D125</accession>
<name>A0A9P1D125_9DINO</name>
<evidence type="ECO:0000259" key="1">
    <source>
        <dbReference type="Pfam" id="PF04399"/>
    </source>
</evidence>
<dbReference type="InterPro" id="IPR007494">
    <property type="entry name" value="Glutaredoxin2_C"/>
</dbReference>
<feature type="domain" description="Glutaredoxin 2 C-terminal" evidence="1">
    <location>
        <begin position="102"/>
        <end position="231"/>
    </location>
</feature>